<keyword evidence="7" id="KW-1185">Reference proteome</keyword>
<dbReference type="InterPro" id="IPR003329">
    <property type="entry name" value="Cytidylyl_trans"/>
</dbReference>
<dbReference type="PANTHER" id="PTHR42866">
    <property type="entry name" value="3-DEOXY-MANNO-OCTULOSONATE CYTIDYLYLTRANSFERASE"/>
    <property type="match status" value="1"/>
</dbReference>
<dbReference type="HAMAP" id="MF_00057">
    <property type="entry name" value="KdsB"/>
    <property type="match status" value="1"/>
</dbReference>
<comment type="subcellular location">
    <subcellularLocation>
        <location evidence="5">Cytoplasm</location>
    </subcellularLocation>
    <subcellularLocation>
        <location evidence="1">Membrane</location>
    </subcellularLocation>
</comment>
<dbReference type="NCBIfam" id="NF009905">
    <property type="entry name" value="PRK13368.1"/>
    <property type="match status" value="1"/>
</dbReference>
<dbReference type="GO" id="GO:0005829">
    <property type="term" value="C:cytosol"/>
    <property type="evidence" value="ECO:0007669"/>
    <property type="project" value="TreeGrafter"/>
</dbReference>
<dbReference type="Proteomes" id="UP000482295">
    <property type="component" value="Unassembled WGS sequence"/>
</dbReference>
<dbReference type="GO" id="GO:0016020">
    <property type="term" value="C:membrane"/>
    <property type="evidence" value="ECO:0007669"/>
    <property type="project" value="UniProtKB-SubCell"/>
</dbReference>
<gene>
    <name evidence="5 6" type="primary">kdsB</name>
    <name evidence="6" type="ORF">F0475_10230</name>
</gene>
<sequence length="248" mass="28093">MKFLGIIPARYSSSRFPGKPLAMLGGKPVIQHVYERVKSVLTDVYVATDNAHIYKVVTDFGGKAIMTREEHDSGTERASEALDKIDGKFDVVINIQGDEPFIQSEQIKMLMSSFADEQTQIATLGVPLKSMDDVSKSNTPKIVIDNHNNALYFSRSVIPFVRGINQADWLSHYPFLKHVGLYAYRTETLREISKLPLSSLEIAERLEQLRWLQNGYRIKVCITDIETISIDTPQDLVNAEEYLKQINL</sequence>
<dbReference type="EC" id="2.7.7.38" evidence="5"/>
<proteinExistence type="inferred from homology"/>
<evidence type="ECO:0000313" key="6">
    <source>
        <dbReference type="EMBL" id="MUL28666.1"/>
    </source>
</evidence>
<organism evidence="6 7">
    <name type="scientific">Prevotella vespertina</name>
    <dbReference type="NCBI Taxonomy" id="2608404"/>
    <lineage>
        <taxon>Bacteria</taxon>
        <taxon>Pseudomonadati</taxon>
        <taxon>Bacteroidota</taxon>
        <taxon>Bacteroidia</taxon>
        <taxon>Bacteroidales</taxon>
        <taxon>Prevotellaceae</taxon>
        <taxon>Prevotella</taxon>
    </lineage>
</organism>
<dbReference type="FunFam" id="3.90.550.10:FF:000011">
    <property type="entry name" value="3-deoxy-manno-octulosonate cytidylyltransferase"/>
    <property type="match status" value="1"/>
</dbReference>
<dbReference type="Pfam" id="PF02348">
    <property type="entry name" value="CTP_transf_3"/>
    <property type="match status" value="1"/>
</dbReference>
<keyword evidence="4 5" id="KW-0448">Lipopolysaccharide biosynthesis</keyword>
<dbReference type="Gene3D" id="3.90.550.10">
    <property type="entry name" value="Spore Coat Polysaccharide Biosynthesis Protein SpsA, Chain A"/>
    <property type="match status" value="1"/>
</dbReference>
<comment type="caution">
    <text evidence="6">The sequence shown here is derived from an EMBL/GenBank/DDBJ whole genome shotgun (WGS) entry which is preliminary data.</text>
</comment>
<dbReference type="InterPro" id="IPR004528">
    <property type="entry name" value="KdsB"/>
</dbReference>
<accession>A0A7C9HHB6</accession>
<dbReference type="AlphaFoldDB" id="A0A7C9HHB6"/>
<keyword evidence="5" id="KW-0963">Cytoplasm</keyword>
<dbReference type="UniPathway" id="UPA00358">
    <property type="reaction ID" value="UER00476"/>
</dbReference>
<dbReference type="GO" id="GO:0009103">
    <property type="term" value="P:lipopolysaccharide biosynthetic process"/>
    <property type="evidence" value="ECO:0007669"/>
    <property type="project" value="UniProtKB-UniRule"/>
</dbReference>
<dbReference type="NCBIfam" id="NF003952">
    <property type="entry name" value="PRK05450.1-5"/>
    <property type="match status" value="1"/>
</dbReference>
<name>A0A7C9HHB6_9BACT</name>
<dbReference type="CDD" id="cd02517">
    <property type="entry name" value="CMP-KDO-Synthetase"/>
    <property type="match status" value="1"/>
</dbReference>
<evidence type="ECO:0000256" key="5">
    <source>
        <dbReference type="HAMAP-Rule" id="MF_00057"/>
    </source>
</evidence>
<evidence type="ECO:0000256" key="4">
    <source>
        <dbReference type="ARBA" id="ARBA00022985"/>
    </source>
</evidence>
<comment type="catalytic activity">
    <reaction evidence="5">
        <text>3-deoxy-alpha-D-manno-oct-2-ulosonate + CTP = CMP-3-deoxy-beta-D-manno-octulosonate + diphosphate</text>
        <dbReference type="Rhea" id="RHEA:23448"/>
        <dbReference type="ChEBI" id="CHEBI:33019"/>
        <dbReference type="ChEBI" id="CHEBI:37563"/>
        <dbReference type="ChEBI" id="CHEBI:85986"/>
        <dbReference type="ChEBI" id="CHEBI:85987"/>
        <dbReference type="EC" id="2.7.7.38"/>
    </reaction>
</comment>
<dbReference type="InterPro" id="IPR029044">
    <property type="entry name" value="Nucleotide-diphossugar_trans"/>
</dbReference>
<dbReference type="NCBIfam" id="NF003950">
    <property type="entry name" value="PRK05450.1-3"/>
    <property type="match status" value="1"/>
</dbReference>
<evidence type="ECO:0000256" key="1">
    <source>
        <dbReference type="ARBA" id="ARBA00004370"/>
    </source>
</evidence>
<comment type="similarity">
    <text evidence="5">Belongs to the KdsB family.</text>
</comment>
<keyword evidence="3 5" id="KW-0548">Nucleotidyltransferase</keyword>
<dbReference type="GO" id="GO:0033468">
    <property type="term" value="P:CMP-keto-3-deoxy-D-manno-octulosonic acid biosynthetic process"/>
    <property type="evidence" value="ECO:0007669"/>
    <property type="project" value="UniProtKB-UniRule"/>
</dbReference>
<dbReference type="GO" id="GO:0008690">
    <property type="term" value="F:3-deoxy-manno-octulosonate cytidylyltransferase activity"/>
    <property type="evidence" value="ECO:0007669"/>
    <property type="project" value="UniProtKB-UniRule"/>
</dbReference>
<comment type="function">
    <text evidence="5">Activates KDO (a required 8-carbon sugar) for incorporation into bacterial lipopolysaccharide in Gram-negative bacteria.</text>
</comment>
<dbReference type="NCBIfam" id="TIGR00466">
    <property type="entry name" value="kdsB"/>
    <property type="match status" value="1"/>
</dbReference>
<comment type="pathway">
    <text evidence="5">Nucleotide-sugar biosynthesis; CMP-3-deoxy-D-manno-octulosonate biosynthesis; CMP-3-deoxy-D-manno-octulosonate from 3-deoxy-D-manno-octulosonate and CTP: step 1/1.</text>
</comment>
<dbReference type="RefSeq" id="WP_155716524.1">
    <property type="nucleotide sequence ID" value="NZ_VVIQ01000012.1"/>
</dbReference>
<dbReference type="PANTHER" id="PTHR42866:SF2">
    <property type="entry name" value="3-DEOXY-MANNO-OCTULOSONATE CYTIDYLYLTRANSFERASE, MITOCHONDRIAL"/>
    <property type="match status" value="1"/>
</dbReference>
<reference evidence="6 7" key="1">
    <citation type="submission" date="2019-09" db="EMBL/GenBank/DDBJ databases">
        <title>Prevotella A2879 sp. nov., isolated from an abscess of a patient.</title>
        <authorList>
            <person name="Buhl M."/>
            <person name="Oberhettinger P."/>
        </authorList>
    </citation>
    <scope>NUCLEOTIDE SEQUENCE [LARGE SCALE GENOMIC DNA]</scope>
    <source>
        <strain evidence="6 7">A2879</strain>
    </source>
</reference>
<protein>
    <recommendedName>
        <fullName evidence="5">3-deoxy-manno-octulosonate cytidylyltransferase</fullName>
        <ecNumber evidence="5">2.7.7.38</ecNumber>
    </recommendedName>
    <alternativeName>
        <fullName evidence="5">CMP-2-keto-3-deoxyoctulosonic acid synthase</fullName>
        <shortName evidence="5">CKS</shortName>
        <shortName evidence="5">CMP-KDO synthase</shortName>
    </alternativeName>
</protein>
<evidence type="ECO:0000256" key="2">
    <source>
        <dbReference type="ARBA" id="ARBA00022679"/>
    </source>
</evidence>
<dbReference type="EMBL" id="VVIQ01000012">
    <property type="protein sequence ID" value="MUL28666.1"/>
    <property type="molecule type" value="Genomic_DNA"/>
</dbReference>
<keyword evidence="2 5" id="KW-0808">Transferase</keyword>
<evidence type="ECO:0000256" key="3">
    <source>
        <dbReference type="ARBA" id="ARBA00022695"/>
    </source>
</evidence>
<evidence type="ECO:0000313" key="7">
    <source>
        <dbReference type="Proteomes" id="UP000482295"/>
    </source>
</evidence>
<dbReference type="SUPFAM" id="SSF53448">
    <property type="entry name" value="Nucleotide-diphospho-sugar transferases"/>
    <property type="match status" value="1"/>
</dbReference>